<evidence type="ECO:0000313" key="1">
    <source>
        <dbReference type="EMBL" id="PVU70529.1"/>
    </source>
</evidence>
<reference evidence="1 2" key="1">
    <citation type="journal article" date="2015" name="Appl. Environ. Microbiol.">
        <title>Nanoarchaeota, Their Sulfolobales Host, and Nanoarchaeota Virus Distribution across Yellowstone National Park Hot Springs.</title>
        <authorList>
            <person name="Munson-McGee J.H."/>
            <person name="Field E.K."/>
            <person name="Bateson M."/>
            <person name="Rooney C."/>
            <person name="Stepanauskas R."/>
            <person name="Young M.J."/>
        </authorList>
    </citation>
    <scope>NUCLEOTIDE SEQUENCE [LARGE SCALE GENOMIC DNA]</scope>
    <source>
        <strain evidence="1">SCGC AB-777_O03</strain>
    </source>
</reference>
<protein>
    <submittedName>
        <fullName evidence="1">Peroxiredoxin</fullName>
    </submittedName>
</protein>
<organism evidence="1 2">
    <name type="scientific">Nanobsidianus stetteri</name>
    <dbReference type="NCBI Taxonomy" id="1294122"/>
    <lineage>
        <taxon>Archaea</taxon>
        <taxon>Nanobdellota</taxon>
        <taxon>Candidatus Nanoarchaeia</taxon>
        <taxon>Nanoarchaeales</taxon>
        <taxon>Nanopusillaceae</taxon>
        <taxon>Candidatus Nanobsidianus</taxon>
    </lineage>
</organism>
<feature type="non-terminal residue" evidence="1">
    <location>
        <position position="31"/>
    </location>
</feature>
<sequence>MEDYIDFEEFRILGVGDKVPEFVIKVYDTVE</sequence>
<dbReference type="AlphaFoldDB" id="A0A2T9WRV0"/>
<gene>
    <name evidence="1" type="ORF">DDW05_02730</name>
</gene>
<proteinExistence type="predicted"/>
<dbReference type="EMBL" id="QEFH01000025">
    <property type="protein sequence ID" value="PVU70529.1"/>
    <property type="molecule type" value="Genomic_DNA"/>
</dbReference>
<evidence type="ECO:0000313" key="2">
    <source>
        <dbReference type="Proteomes" id="UP000245908"/>
    </source>
</evidence>
<comment type="caution">
    <text evidence="1">The sequence shown here is derived from an EMBL/GenBank/DDBJ whole genome shotgun (WGS) entry which is preliminary data.</text>
</comment>
<accession>A0A2T9WRV0</accession>
<name>A0A2T9WRV0_NANST</name>
<dbReference type="Proteomes" id="UP000245908">
    <property type="component" value="Unassembled WGS sequence"/>
</dbReference>